<evidence type="ECO:0000313" key="2">
    <source>
        <dbReference type="EMBL" id="QEL16880.1"/>
    </source>
</evidence>
<gene>
    <name evidence="2" type="ORF">PX52LOC_03855</name>
</gene>
<feature type="transmembrane region" description="Helical" evidence="1">
    <location>
        <begin position="39"/>
        <end position="59"/>
    </location>
</feature>
<dbReference type="CDD" id="cd00688">
    <property type="entry name" value="ISOPREN_C2_like"/>
    <property type="match status" value="1"/>
</dbReference>
<dbReference type="AlphaFoldDB" id="A0A5C1ADU8"/>
<keyword evidence="3" id="KW-1185">Reference proteome</keyword>
<proteinExistence type="predicted"/>
<evidence type="ECO:0000256" key="1">
    <source>
        <dbReference type="SAM" id="Phobius"/>
    </source>
</evidence>
<dbReference type="KEGG" id="lrs:PX52LOC_03855"/>
<evidence type="ECO:0008006" key="4">
    <source>
        <dbReference type="Google" id="ProtNLM"/>
    </source>
</evidence>
<evidence type="ECO:0000313" key="3">
    <source>
        <dbReference type="Proteomes" id="UP000324974"/>
    </source>
</evidence>
<dbReference type="EMBL" id="CP042425">
    <property type="protein sequence ID" value="QEL16880.1"/>
    <property type="molecule type" value="Genomic_DNA"/>
</dbReference>
<name>A0A5C1ADU8_9BACT</name>
<keyword evidence="1" id="KW-0812">Transmembrane</keyword>
<dbReference type="RefSeq" id="WP_149111551.1">
    <property type="nucleotide sequence ID" value="NZ_CP042425.1"/>
</dbReference>
<accession>A0A5C1ADU8</accession>
<dbReference type="SUPFAM" id="SSF48239">
    <property type="entry name" value="Terpenoid cyclases/Protein prenyltransferases"/>
    <property type="match status" value="1"/>
</dbReference>
<sequence length="533" mass="56922">MSEANTTPDAPAAKAGANVIRIVQGAEETAQERLIKKQIPAWVISGAFHVVFLVLFIVVGKMQPPKVAASDAIAEAVVDKEDTEGKNLDLTNVDKGLDSELASALPVDRVEDMTVAAPVNLDVPVGNDAKIESTDASQALAGFGAGSDIGVTGDTGDVKVGDGGAGGTGMTGMAGRSGATKEKSLLAGGGNDKSELAVARALLWLDRKQIKAQGNWVYDGTSRGDTISATAMSLLPFLAAGQTHLKMPKDKNGKDTNKYQATVALGLKYLLAHQLPNGSFKGASGQYMYSHAIAAVALCEAYGMTGDKNTLLGPARKAIEYIVKAQAGNGSWGYTAGTAGDTSIVGWQIQALKSAALCKDITVPEAAFKKASEFLDKVAEGSLKSRYGYTSNSPTTPALSAVGLLCRYYTGWGPRHPGMIDGVKKYMNTWMPTETRFDMYYYYYATQVTHFHEGEAWHKDWNPKMRDLLIKMQVAESNKDLGGSWDPDSGMIGSHCGRLGTTCLALLTLEVYYRHLPLYKRDATGLKELERVK</sequence>
<dbReference type="Gene3D" id="1.50.10.20">
    <property type="match status" value="1"/>
</dbReference>
<dbReference type="InterPro" id="IPR008930">
    <property type="entry name" value="Terpenoid_cyclase/PrenylTrfase"/>
</dbReference>
<reference evidence="3" key="1">
    <citation type="submission" date="2019-08" db="EMBL/GenBank/DDBJ databases">
        <title>Limnoglobus roseus gen. nov., sp. nov., a novel freshwater planctomycete with a giant genome from the family Gemmataceae.</title>
        <authorList>
            <person name="Kulichevskaya I.S."/>
            <person name="Naumoff D.G."/>
            <person name="Miroshnikov K."/>
            <person name="Ivanova A."/>
            <person name="Philippov D.A."/>
            <person name="Hakobyan A."/>
            <person name="Rijpstra I.C."/>
            <person name="Sinninghe Damste J.S."/>
            <person name="Liesack W."/>
            <person name="Dedysh S.N."/>
        </authorList>
    </citation>
    <scope>NUCLEOTIDE SEQUENCE [LARGE SCALE GENOMIC DNA]</scope>
    <source>
        <strain evidence="3">PX52</strain>
    </source>
</reference>
<protein>
    <recommendedName>
        <fullName evidence="4">Squalene cyclase C-terminal domain-containing protein</fullName>
    </recommendedName>
</protein>
<dbReference type="Proteomes" id="UP000324974">
    <property type="component" value="Chromosome"/>
</dbReference>
<keyword evidence="1" id="KW-0472">Membrane</keyword>
<dbReference type="OrthoDB" id="238862at2"/>
<keyword evidence="1" id="KW-1133">Transmembrane helix</keyword>
<organism evidence="2 3">
    <name type="scientific">Limnoglobus roseus</name>
    <dbReference type="NCBI Taxonomy" id="2598579"/>
    <lineage>
        <taxon>Bacteria</taxon>
        <taxon>Pseudomonadati</taxon>
        <taxon>Planctomycetota</taxon>
        <taxon>Planctomycetia</taxon>
        <taxon>Gemmatales</taxon>
        <taxon>Gemmataceae</taxon>
        <taxon>Limnoglobus</taxon>
    </lineage>
</organism>